<evidence type="ECO:0000313" key="4">
    <source>
        <dbReference type="RefSeq" id="XP_045374162.1"/>
    </source>
</evidence>
<evidence type="ECO:0000313" key="3">
    <source>
        <dbReference type="Proteomes" id="UP001732780"/>
    </source>
</evidence>
<feature type="region of interest" description="Disordered" evidence="2">
    <location>
        <begin position="348"/>
        <end position="400"/>
    </location>
</feature>
<sequence>MREWRGKPHRAARGRDKTHGQGALSQAGVLGRSQLEPGSRGAQIMREKLWMPWNGLIVIGKRMELLVRNTQKPRMWDPKPESEYWRLEDVGKTVLREKLGRSQERMDVKRVHTVASALQASAGLGKDSSKEVGGKQDVRHKTGAESENAGSRRGSGFKERLKFTGVETSGEDLRSRGYKLGHNEEELRSSGEKLSGEKLRSSVEKLRSSREKLRSSGEKLSSSGEKLRSSVEKLRLSREKLRSSGENLRSSGERLRQSGEKLVFRGEKRGSRGEKLGSSGEDLRSTGDRRRSIAEKLGSSREKLGTSGEKLEGLRMGSINEKKIERVVEVTSDERLIEITDAEMEIPSERVEETDEELEETEEGVEVEEDVLDGRNDNTDESVSMEEKEITEEGTDEGGT</sequence>
<dbReference type="PANTHER" id="PTHR23143:SF26">
    <property type="match status" value="1"/>
</dbReference>
<feature type="region of interest" description="Disordered" evidence="2">
    <location>
        <begin position="1"/>
        <end position="37"/>
    </location>
</feature>
<dbReference type="AlphaFoldDB" id="A0A9W3G885"/>
<evidence type="ECO:0000256" key="2">
    <source>
        <dbReference type="SAM" id="MobiDB-lite"/>
    </source>
</evidence>
<feature type="compositionally biased region" description="Acidic residues" evidence="2">
    <location>
        <begin position="379"/>
        <end position="400"/>
    </location>
</feature>
<feature type="region of interest" description="Disordered" evidence="2">
    <location>
        <begin position="119"/>
        <end position="313"/>
    </location>
</feature>
<feature type="compositionally biased region" description="Acidic residues" evidence="2">
    <location>
        <begin position="348"/>
        <end position="371"/>
    </location>
</feature>
<dbReference type="RefSeq" id="XP_045374162.1">
    <property type="nucleotide sequence ID" value="XM_045518206.1"/>
</dbReference>
<feature type="compositionally biased region" description="Basic and acidic residues" evidence="2">
    <location>
        <begin position="251"/>
        <end position="313"/>
    </location>
</feature>
<reference evidence="4 5" key="1">
    <citation type="submission" date="2025-08" db="UniProtKB">
        <authorList>
            <consortium name="RefSeq"/>
        </authorList>
    </citation>
    <scope>IDENTIFICATION</scope>
    <source>
        <tissue evidence="4 5">Blood</tissue>
    </source>
</reference>
<feature type="compositionally biased region" description="Basic and acidic residues" evidence="2">
    <location>
        <begin position="225"/>
        <end position="243"/>
    </location>
</feature>
<dbReference type="RefSeq" id="XP_045374163.1">
    <property type="nucleotide sequence ID" value="XM_045518207.1"/>
</dbReference>
<keyword evidence="3" id="KW-1185">Reference proteome</keyword>
<evidence type="ECO:0000313" key="5">
    <source>
        <dbReference type="RefSeq" id="XP_045374163.1"/>
    </source>
</evidence>
<feature type="compositionally biased region" description="Basic and acidic residues" evidence="2">
    <location>
        <begin position="171"/>
        <end position="217"/>
    </location>
</feature>
<evidence type="ECO:0000256" key="1">
    <source>
        <dbReference type="ARBA" id="ARBA00008368"/>
    </source>
</evidence>
<name>A0A9W3G885_CAMBA</name>
<proteinExistence type="inferred from homology"/>
<comment type="similarity">
    <text evidence="1">Belongs to the GOLGA6 family.</text>
</comment>
<organism evidence="3 4">
    <name type="scientific">Camelus bactrianus</name>
    <name type="common">Bactrian camel</name>
    <dbReference type="NCBI Taxonomy" id="9837"/>
    <lineage>
        <taxon>Eukaryota</taxon>
        <taxon>Metazoa</taxon>
        <taxon>Chordata</taxon>
        <taxon>Craniata</taxon>
        <taxon>Vertebrata</taxon>
        <taxon>Euteleostomi</taxon>
        <taxon>Mammalia</taxon>
        <taxon>Eutheria</taxon>
        <taxon>Laurasiatheria</taxon>
        <taxon>Artiodactyla</taxon>
        <taxon>Tylopoda</taxon>
        <taxon>Camelidae</taxon>
        <taxon>Camelus</taxon>
    </lineage>
</organism>
<dbReference type="Proteomes" id="UP001732780">
    <property type="component" value="Chromosome 10"/>
</dbReference>
<gene>
    <name evidence="4 5" type="primary">LOC123617437</name>
</gene>
<feature type="compositionally biased region" description="Basic and acidic residues" evidence="2">
    <location>
        <begin position="127"/>
        <end position="144"/>
    </location>
</feature>
<accession>A0A9W3G885</accession>
<dbReference type="PANTHER" id="PTHR23143">
    <property type="entry name" value="TRICHOHYALIN-RELATED"/>
    <property type="match status" value="1"/>
</dbReference>
<dbReference type="InterPro" id="IPR026737">
    <property type="entry name" value="GOLGA6L"/>
</dbReference>
<protein>
    <submittedName>
        <fullName evidence="4 5">Caveolae-associated protein 4-like</fullName>
    </submittedName>
</protein>